<dbReference type="InterPro" id="IPR029000">
    <property type="entry name" value="Cyclophilin-like_dom_sf"/>
</dbReference>
<evidence type="ECO:0000313" key="3">
    <source>
        <dbReference type="Proteomes" id="UP001473424"/>
    </source>
</evidence>
<dbReference type="Proteomes" id="UP001473424">
    <property type="component" value="Chromosome"/>
</dbReference>
<evidence type="ECO:0000313" key="2">
    <source>
        <dbReference type="EMBL" id="BET38414.1"/>
    </source>
</evidence>
<dbReference type="InterPro" id="IPR008589">
    <property type="entry name" value="MupG"/>
</dbReference>
<accession>A0ABM8JQA2</accession>
<dbReference type="PANTHER" id="PTHR38435">
    <property type="match status" value="1"/>
</dbReference>
<proteinExistence type="predicted"/>
<keyword evidence="3" id="KW-1185">Reference proteome</keyword>
<organism evidence="2 3">
    <name type="scientific">Spiroplasma ixodetis</name>
    <dbReference type="NCBI Taxonomy" id="2141"/>
    <lineage>
        <taxon>Bacteria</taxon>
        <taxon>Bacillati</taxon>
        <taxon>Mycoplasmatota</taxon>
        <taxon>Mollicutes</taxon>
        <taxon>Entomoplasmatales</taxon>
        <taxon>Spiroplasmataceae</taxon>
        <taxon>Spiroplasma</taxon>
    </lineage>
</organism>
<dbReference type="RefSeq" id="WP_353307056.1">
    <property type="nucleotide sequence ID" value="NZ_AP028955.1"/>
</dbReference>
<sequence>MVIQIRHYIALWIDMIIIANQFLTEYGLKMINEIDYKNLSLKIELNSNITDSEQQILFDKNIHKVRSDLARDIISSVISRVIYQELDIPANNTNQWLEKGDVFIINNKAQNYRGELHIITNKIKNDGIRNVVGKLSKEDLNFIPFLLSNRSFRFIL</sequence>
<dbReference type="Gene3D" id="2.40.100.10">
    <property type="entry name" value="Cyclophilin-like"/>
    <property type="match status" value="1"/>
</dbReference>
<protein>
    <recommendedName>
        <fullName evidence="1">6-phospho-N-acetylmuramidase C-terminal domain-containing protein</fullName>
    </recommendedName>
</protein>
<reference evidence="3" key="1">
    <citation type="journal article" date="2024" name="FEMS Microbiol. Lett.">
        <title>Genomic insights into Spiroplasma endosymbionts that induce male-killing and protective phenotypes in the pea aphid.</title>
        <authorList>
            <person name="Arai H."/>
            <person name="Legeai F."/>
            <person name="Kageyama D."/>
            <person name="Sugio A."/>
            <person name="Simon J.C."/>
        </authorList>
    </citation>
    <scope>NUCLEOTIDE SEQUENCE [LARGE SCALE GENOMIC DNA]</scope>
    <source>
        <strain evidence="3">sAp269</strain>
    </source>
</reference>
<dbReference type="PANTHER" id="PTHR38435:SF1">
    <property type="entry name" value="DUF871 DOMAIN-CONTAINING PROTEIN"/>
    <property type="match status" value="1"/>
</dbReference>
<dbReference type="SUPFAM" id="SSF50891">
    <property type="entry name" value="Cyclophilin-like"/>
    <property type="match status" value="1"/>
</dbReference>
<dbReference type="Pfam" id="PF05913">
    <property type="entry name" value="MupG_C"/>
    <property type="match status" value="1"/>
</dbReference>
<dbReference type="InterPro" id="IPR043894">
    <property type="entry name" value="MupG_C"/>
</dbReference>
<evidence type="ECO:0000259" key="1">
    <source>
        <dbReference type="Pfam" id="PF05913"/>
    </source>
</evidence>
<name>A0ABM8JQA2_9MOLU</name>
<gene>
    <name evidence="2" type="ORF">SAP269_10030</name>
</gene>
<dbReference type="EMBL" id="AP028955">
    <property type="protein sequence ID" value="BET38414.1"/>
    <property type="molecule type" value="Genomic_DNA"/>
</dbReference>
<feature type="domain" description="6-phospho-N-acetylmuramidase C-terminal" evidence="1">
    <location>
        <begin position="40"/>
        <end position="154"/>
    </location>
</feature>